<dbReference type="EMBL" id="JARAOO010000013">
    <property type="protein sequence ID" value="KAJ7946646.1"/>
    <property type="molecule type" value="Genomic_DNA"/>
</dbReference>
<sequence>MLDRGTQLETENEDWIALRFRPTRLPRLLPSPENLVPQPNGVVNNATLENGLNEFVDGIVQNNRRGPPPAPASAIEALPTLKIAQTLLHNTCPVCRYELQGIANNDLQDEHYGNDFCFEEVTNTLNLFWSHLTSYRPFRAFLDWVHRHLDFQENHTSESSSGWRWWRRSWLV</sequence>
<organism evidence="1 2">
    <name type="scientific">Quillaja saponaria</name>
    <name type="common">Soap bark tree</name>
    <dbReference type="NCBI Taxonomy" id="32244"/>
    <lineage>
        <taxon>Eukaryota</taxon>
        <taxon>Viridiplantae</taxon>
        <taxon>Streptophyta</taxon>
        <taxon>Embryophyta</taxon>
        <taxon>Tracheophyta</taxon>
        <taxon>Spermatophyta</taxon>
        <taxon>Magnoliopsida</taxon>
        <taxon>eudicotyledons</taxon>
        <taxon>Gunneridae</taxon>
        <taxon>Pentapetalae</taxon>
        <taxon>rosids</taxon>
        <taxon>fabids</taxon>
        <taxon>Fabales</taxon>
        <taxon>Quillajaceae</taxon>
        <taxon>Quillaja</taxon>
    </lineage>
</organism>
<dbReference type="Proteomes" id="UP001163823">
    <property type="component" value="Chromosome 13"/>
</dbReference>
<accession>A0AAD7P910</accession>
<dbReference type="AlphaFoldDB" id="A0AAD7P910"/>
<comment type="caution">
    <text evidence="1">The sequence shown here is derived from an EMBL/GenBank/DDBJ whole genome shotgun (WGS) entry which is preliminary data.</text>
</comment>
<keyword evidence="2" id="KW-1185">Reference proteome</keyword>
<reference evidence="1" key="1">
    <citation type="journal article" date="2023" name="Science">
        <title>Elucidation of the pathway for biosynthesis of saponin adjuvants from the soapbark tree.</title>
        <authorList>
            <person name="Reed J."/>
            <person name="Orme A."/>
            <person name="El-Demerdash A."/>
            <person name="Owen C."/>
            <person name="Martin L.B.B."/>
            <person name="Misra R.C."/>
            <person name="Kikuchi S."/>
            <person name="Rejzek M."/>
            <person name="Martin A.C."/>
            <person name="Harkess A."/>
            <person name="Leebens-Mack J."/>
            <person name="Louveau T."/>
            <person name="Stephenson M.J."/>
            <person name="Osbourn A."/>
        </authorList>
    </citation>
    <scope>NUCLEOTIDE SEQUENCE</scope>
    <source>
        <strain evidence="1">S10</strain>
    </source>
</reference>
<gene>
    <name evidence="1" type="ORF">O6P43_031545</name>
</gene>
<protein>
    <submittedName>
        <fullName evidence="1">E3 ubiquitin-protein ligase RING1-like</fullName>
    </submittedName>
</protein>
<name>A0AAD7P910_QUISA</name>
<dbReference type="KEGG" id="qsa:O6P43_031545"/>
<proteinExistence type="predicted"/>
<evidence type="ECO:0000313" key="1">
    <source>
        <dbReference type="EMBL" id="KAJ7946646.1"/>
    </source>
</evidence>
<evidence type="ECO:0000313" key="2">
    <source>
        <dbReference type="Proteomes" id="UP001163823"/>
    </source>
</evidence>